<evidence type="ECO:0000256" key="1">
    <source>
        <dbReference type="SAM" id="Phobius"/>
    </source>
</evidence>
<evidence type="ECO:0000313" key="2">
    <source>
        <dbReference type="EMBL" id="KAJ8912125.1"/>
    </source>
</evidence>
<dbReference type="AlphaFoldDB" id="A0AAV8VDP0"/>
<proteinExistence type="predicted"/>
<keyword evidence="3" id="KW-1185">Reference proteome</keyword>
<accession>A0AAV8VDP0</accession>
<dbReference type="Proteomes" id="UP001159042">
    <property type="component" value="Unassembled WGS sequence"/>
</dbReference>
<protein>
    <submittedName>
        <fullName evidence="2">Uncharacterized protein</fullName>
    </submittedName>
</protein>
<name>A0AAV8VDP0_9CUCU</name>
<keyword evidence="1" id="KW-0472">Membrane</keyword>
<keyword evidence="1" id="KW-0812">Transmembrane</keyword>
<organism evidence="2 3">
    <name type="scientific">Exocentrus adspersus</name>
    <dbReference type="NCBI Taxonomy" id="1586481"/>
    <lineage>
        <taxon>Eukaryota</taxon>
        <taxon>Metazoa</taxon>
        <taxon>Ecdysozoa</taxon>
        <taxon>Arthropoda</taxon>
        <taxon>Hexapoda</taxon>
        <taxon>Insecta</taxon>
        <taxon>Pterygota</taxon>
        <taxon>Neoptera</taxon>
        <taxon>Endopterygota</taxon>
        <taxon>Coleoptera</taxon>
        <taxon>Polyphaga</taxon>
        <taxon>Cucujiformia</taxon>
        <taxon>Chrysomeloidea</taxon>
        <taxon>Cerambycidae</taxon>
        <taxon>Lamiinae</taxon>
        <taxon>Acanthocinini</taxon>
        <taxon>Exocentrus</taxon>
    </lineage>
</organism>
<evidence type="ECO:0000313" key="3">
    <source>
        <dbReference type="Proteomes" id="UP001159042"/>
    </source>
</evidence>
<feature type="transmembrane region" description="Helical" evidence="1">
    <location>
        <begin position="70"/>
        <end position="93"/>
    </location>
</feature>
<keyword evidence="1" id="KW-1133">Transmembrane helix</keyword>
<gene>
    <name evidence="2" type="ORF">NQ315_013214</name>
</gene>
<reference evidence="2 3" key="1">
    <citation type="journal article" date="2023" name="Insect Mol. Biol.">
        <title>Genome sequencing provides insights into the evolution of gene families encoding plant cell wall-degrading enzymes in longhorned beetles.</title>
        <authorList>
            <person name="Shin N.R."/>
            <person name="Okamura Y."/>
            <person name="Kirsch R."/>
            <person name="Pauchet Y."/>
        </authorList>
    </citation>
    <scope>NUCLEOTIDE SEQUENCE [LARGE SCALE GENOMIC DNA]</scope>
    <source>
        <strain evidence="2">EAD_L_NR</strain>
    </source>
</reference>
<dbReference type="EMBL" id="JANEYG010000145">
    <property type="protein sequence ID" value="KAJ8912125.1"/>
    <property type="molecule type" value="Genomic_DNA"/>
</dbReference>
<sequence>MSQLTAVNKREYFKKDSLENVLVIFIFVMDSAMEMRKRQFVNTEDAIQIEDFQVLKCLVEHIRIFVISDWVVTLTITGIVKIITIKIVFFVLLTTTRGSALAEQLISCKYPSRKY</sequence>
<comment type="caution">
    <text evidence="2">The sequence shown here is derived from an EMBL/GenBank/DDBJ whole genome shotgun (WGS) entry which is preliminary data.</text>
</comment>